<comment type="caution">
    <text evidence="1">The sequence shown here is derived from an EMBL/GenBank/DDBJ whole genome shotgun (WGS) entry which is preliminary data.</text>
</comment>
<accession>A0A7J9BG28</accession>
<protein>
    <submittedName>
        <fullName evidence="1">Uncharacterized protein</fullName>
    </submittedName>
</protein>
<keyword evidence="2" id="KW-1185">Reference proteome</keyword>
<organism evidence="1 2">
    <name type="scientific">Gossypium gossypioides</name>
    <name type="common">Mexican cotton</name>
    <name type="synonym">Selera gossypioides</name>
    <dbReference type="NCBI Taxonomy" id="34282"/>
    <lineage>
        <taxon>Eukaryota</taxon>
        <taxon>Viridiplantae</taxon>
        <taxon>Streptophyta</taxon>
        <taxon>Embryophyta</taxon>
        <taxon>Tracheophyta</taxon>
        <taxon>Spermatophyta</taxon>
        <taxon>Magnoliopsida</taxon>
        <taxon>eudicotyledons</taxon>
        <taxon>Gunneridae</taxon>
        <taxon>Pentapetalae</taxon>
        <taxon>rosids</taxon>
        <taxon>malvids</taxon>
        <taxon>Malvales</taxon>
        <taxon>Malvaceae</taxon>
        <taxon>Malvoideae</taxon>
        <taxon>Gossypium</taxon>
    </lineage>
</organism>
<dbReference type="EMBL" id="JABEZY010000003">
    <property type="protein sequence ID" value="MBA0735126.1"/>
    <property type="molecule type" value="Genomic_DNA"/>
</dbReference>
<reference evidence="1 2" key="1">
    <citation type="journal article" date="2019" name="Genome Biol. Evol.">
        <title>Insights into the evolution of the New World diploid cottons (Gossypium, subgenus Houzingenia) based on genome sequencing.</title>
        <authorList>
            <person name="Grover C.E."/>
            <person name="Arick M.A. 2nd"/>
            <person name="Thrash A."/>
            <person name="Conover J.L."/>
            <person name="Sanders W.S."/>
            <person name="Peterson D.G."/>
            <person name="Frelichowski J.E."/>
            <person name="Scheffler J.A."/>
            <person name="Scheffler B.E."/>
            <person name="Wendel J.F."/>
        </authorList>
    </citation>
    <scope>NUCLEOTIDE SEQUENCE [LARGE SCALE GENOMIC DNA]</scope>
    <source>
        <strain evidence="1">5</strain>
        <tissue evidence="1">Leaf</tissue>
    </source>
</reference>
<evidence type="ECO:0000313" key="2">
    <source>
        <dbReference type="Proteomes" id="UP000593579"/>
    </source>
</evidence>
<name>A0A7J9BG28_GOSGO</name>
<dbReference type="OrthoDB" id="993254at2759"/>
<evidence type="ECO:0000313" key="1">
    <source>
        <dbReference type="EMBL" id="MBA0735126.1"/>
    </source>
</evidence>
<feature type="non-terminal residue" evidence="1">
    <location>
        <position position="1"/>
    </location>
</feature>
<sequence length="293" mass="31298">EYEVEDEKKASLSQIKWCSTNLQNTLQEIKDRKAKLLNDSNTSIGKARAQRSVGRQTPLAYNGTAGNRVLNRGSQNLNSSRLMQQHDLRTCPFSSMAHSVLLDHLYQSRGVSAGHRGASSSSGFNPLAAGAGLTQHAAIPHTYPQIQIHPGIRNSQNGMSGNSLMVLNQPIMGNPAIPYAPNQPVEALGAPNMCQPMLHGIMDQQQGLGGLGISSMQQPVRENLITPSIPNQQLGALAGGSFLNQSLLGNGNVTSNVQFEPQQRGVIGSTSVGQHANNVLSRGQANQMPAIQN</sequence>
<feature type="non-terminal residue" evidence="1">
    <location>
        <position position="293"/>
    </location>
</feature>
<proteinExistence type="predicted"/>
<gene>
    <name evidence="1" type="ORF">Gogos_019001</name>
</gene>
<dbReference type="Proteomes" id="UP000593579">
    <property type="component" value="Unassembled WGS sequence"/>
</dbReference>
<dbReference type="AlphaFoldDB" id="A0A7J9BG28"/>